<feature type="region of interest" description="Disordered" evidence="1">
    <location>
        <begin position="346"/>
        <end position="379"/>
    </location>
</feature>
<organism evidence="3 5">
    <name type="scientific">Bifidobacterium catenulatum subsp. kashiwanohense</name>
    <dbReference type="NCBI Taxonomy" id="630129"/>
    <lineage>
        <taxon>Bacteria</taxon>
        <taxon>Bacillati</taxon>
        <taxon>Actinomycetota</taxon>
        <taxon>Actinomycetes</taxon>
        <taxon>Bifidobacteriales</taxon>
        <taxon>Bifidobacteriaceae</taxon>
        <taxon>Bifidobacterium</taxon>
    </lineage>
</organism>
<gene>
    <name evidence="4" type="ORF">OB936_09350</name>
    <name evidence="3" type="ORF">OB951_09860</name>
</gene>
<evidence type="ECO:0000313" key="5">
    <source>
        <dbReference type="Proteomes" id="UP001161916"/>
    </source>
</evidence>
<sequence>MTLLQEEQEKPQSKAGPTRHAKIMRGIVTPIFGLLAITCIVLGVLNATIWKPSTQVSASATVTGPQYVVTDPNVLQLVDDRVTISAKSRDKSANVCIAIGSARDVAGWIAGSKYVRVTGLSDWSTLSTLKATAQGTADNSEGQVAFQDSDMWRTVKCNAGSVDMQIKGTNTNNAEDSVAIIDYGNRNGGSVTLDWTRRLLLNFAMPFYLSGGLLAILAVLSASVFAMPPHKRRNKRVFAMVDGIGSTQGDDDEVAAWVKNAEASAARSDKSGSNRKRRRHASHRATGSENMQNEMAQPTIIDPSARNLVADQQNAATDGVGENDDFEQTSVISQDELAAYFARLAQEESSAAAASSGSVESNETSENDESDESDNEEAK</sequence>
<dbReference type="EMBL" id="JAOPMD010000027">
    <property type="protein sequence ID" value="MDH7900396.1"/>
    <property type="molecule type" value="Genomic_DNA"/>
</dbReference>
<dbReference type="EMBL" id="JAOPMH010000014">
    <property type="protein sequence ID" value="MDH7890890.1"/>
    <property type="molecule type" value="Genomic_DNA"/>
</dbReference>
<keyword evidence="2" id="KW-1133">Transmembrane helix</keyword>
<evidence type="ECO:0000313" key="4">
    <source>
        <dbReference type="EMBL" id="MDH7900396.1"/>
    </source>
</evidence>
<evidence type="ECO:0000256" key="1">
    <source>
        <dbReference type="SAM" id="MobiDB-lite"/>
    </source>
</evidence>
<feature type="transmembrane region" description="Helical" evidence="2">
    <location>
        <begin position="207"/>
        <end position="226"/>
    </location>
</feature>
<dbReference type="AlphaFoldDB" id="A0AA43P833"/>
<feature type="compositionally biased region" description="Acidic residues" evidence="1">
    <location>
        <begin position="363"/>
        <end position="379"/>
    </location>
</feature>
<feature type="compositionally biased region" description="Basic residues" evidence="1">
    <location>
        <begin position="273"/>
        <end position="283"/>
    </location>
</feature>
<feature type="region of interest" description="Disordered" evidence="1">
    <location>
        <begin position="263"/>
        <end position="294"/>
    </location>
</feature>
<reference evidence="3" key="1">
    <citation type="submission" date="2022-09" db="EMBL/GenBank/DDBJ databases">
        <authorList>
            <person name="Orihara K."/>
        </authorList>
    </citation>
    <scope>NUCLEOTIDE SEQUENCE</scope>
    <source>
        <strain evidence="4">YIT 13057</strain>
        <strain evidence="3">YIT 13062</strain>
    </source>
</reference>
<feature type="compositionally biased region" description="Polar residues" evidence="1">
    <location>
        <begin position="285"/>
        <end position="294"/>
    </location>
</feature>
<protein>
    <submittedName>
        <fullName evidence="3">Uncharacterized protein</fullName>
    </submittedName>
</protein>
<keyword evidence="2" id="KW-0812">Transmembrane</keyword>
<evidence type="ECO:0000256" key="2">
    <source>
        <dbReference type="SAM" id="Phobius"/>
    </source>
</evidence>
<comment type="caution">
    <text evidence="3">The sequence shown here is derived from an EMBL/GenBank/DDBJ whole genome shotgun (WGS) entry which is preliminary data.</text>
</comment>
<feature type="compositionally biased region" description="Low complexity" evidence="1">
    <location>
        <begin position="346"/>
        <end position="362"/>
    </location>
</feature>
<name>A0AA43P833_9BIFI</name>
<reference evidence="3" key="2">
    <citation type="journal article" date="2023" name="Gut Microbes">
        <title>Characterization of Bifidobacterium kashiwanohense that utilizes both milk- and plant-derived oligosaccharides.</title>
        <authorList>
            <person name="Orihara K."/>
            <person name="Yahagi K."/>
            <person name="Saito Y."/>
            <person name="Watanabe Y."/>
            <person name="Sasai T."/>
            <person name="Hara T."/>
            <person name="Tsukuda N."/>
            <person name="Oki K."/>
            <person name="Fujimoto J."/>
            <person name="Matsuki T."/>
        </authorList>
    </citation>
    <scope>NUCLEOTIDE SEQUENCE</scope>
    <source>
        <strain evidence="4">YIT 13057</strain>
        <strain evidence="3">YIT 13062</strain>
    </source>
</reference>
<proteinExistence type="predicted"/>
<evidence type="ECO:0000313" key="3">
    <source>
        <dbReference type="EMBL" id="MDH7890890.1"/>
    </source>
</evidence>
<keyword evidence="2" id="KW-0472">Membrane</keyword>
<dbReference type="RefSeq" id="WP_128832423.1">
    <property type="nucleotide sequence ID" value="NZ_JAOPLY010000011.1"/>
</dbReference>
<feature type="transmembrane region" description="Helical" evidence="2">
    <location>
        <begin position="27"/>
        <end position="49"/>
    </location>
</feature>
<accession>A0AA43P833</accession>
<dbReference type="Proteomes" id="UP001157379">
    <property type="component" value="Unassembled WGS sequence"/>
</dbReference>
<dbReference type="Proteomes" id="UP001161916">
    <property type="component" value="Unassembled WGS sequence"/>
</dbReference>